<dbReference type="OrthoDB" id="3239353at2"/>
<dbReference type="eggNOG" id="ENOG5031WYP">
    <property type="taxonomic scope" value="Bacteria"/>
</dbReference>
<dbReference type="EMBL" id="JGZR01000001">
    <property type="protein sequence ID" value="KFJ05293.1"/>
    <property type="molecule type" value="Genomic_DNA"/>
</dbReference>
<protein>
    <submittedName>
        <fullName evidence="2">Uncharacterized protein</fullName>
    </submittedName>
</protein>
<dbReference type="Proteomes" id="UP000029055">
    <property type="component" value="Unassembled WGS sequence"/>
</dbReference>
<evidence type="ECO:0000256" key="1">
    <source>
        <dbReference type="SAM" id="MobiDB-lite"/>
    </source>
</evidence>
<feature type="compositionally biased region" description="Polar residues" evidence="1">
    <location>
        <begin position="26"/>
        <end position="40"/>
    </location>
</feature>
<comment type="caution">
    <text evidence="2">The sequence shown here is derived from an EMBL/GenBank/DDBJ whole genome shotgun (WGS) entry which is preliminary data.</text>
</comment>
<keyword evidence="3" id="KW-1185">Reference proteome</keyword>
<accession>A0A087EBZ2</accession>
<dbReference type="AlphaFoldDB" id="A0A087EBZ2"/>
<evidence type="ECO:0000313" key="3">
    <source>
        <dbReference type="Proteomes" id="UP000029055"/>
    </source>
</evidence>
<sequence length="65" mass="6959">MSEYDKDAEEKSQDTAKVNGVPVQDAPQSSNPETPANTASQEEKEDIDSASSTDDVTYDVPPADL</sequence>
<evidence type="ECO:0000313" key="2">
    <source>
        <dbReference type="EMBL" id="KFJ05293.1"/>
    </source>
</evidence>
<feature type="region of interest" description="Disordered" evidence="1">
    <location>
        <begin position="1"/>
        <end position="65"/>
    </location>
</feature>
<proteinExistence type="predicted"/>
<gene>
    <name evidence="2" type="ORF">BISU_1413</name>
</gene>
<feature type="compositionally biased region" description="Basic and acidic residues" evidence="1">
    <location>
        <begin position="1"/>
        <end position="14"/>
    </location>
</feature>
<organism evidence="2 3">
    <name type="scientific">Bifidobacterium subtile</name>
    <dbReference type="NCBI Taxonomy" id="77635"/>
    <lineage>
        <taxon>Bacteria</taxon>
        <taxon>Bacillati</taxon>
        <taxon>Actinomycetota</taxon>
        <taxon>Actinomycetes</taxon>
        <taxon>Bifidobacteriales</taxon>
        <taxon>Bifidobacteriaceae</taxon>
        <taxon>Bifidobacterium</taxon>
    </lineage>
</organism>
<reference evidence="2 3" key="1">
    <citation type="submission" date="2014-03" db="EMBL/GenBank/DDBJ databases">
        <title>Genomics of Bifidobacteria.</title>
        <authorList>
            <person name="Ventura M."/>
            <person name="Milani C."/>
            <person name="Lugli G.A."/>
        </authorList>
    </citation>
    <scope>NUCLEOTIDE SEQUENCE [LARGE SCALE GENOMIC DNA]</scope>
    <source>
        <strain evidence="2 3">LMG 11597</strain>
    </source>
</reference>
<dbReference type="RefSeq" id="WP_024464359.1">
    <property type="nucleotide sequence ID" value="NZ_CP062939.1"/>
</dbReference>
<name>A0A087EBZ2_9BIFI</name>